<evidence type="ECO:0000313" key="2">
    <source>
        <dbReference type="EMBL" id="TWV27727.1"/>
    </source>
</evidence>
<feature type="compositionally biased region" description="Low complexity" evidence="1">
    <location>
        <begin position="46"/>
        <end position="66"/>
    </location>
</feature>
<proteinExistence type="predicted"/>
<gene>
    <name evidence="2" type="ORF">FRZ02_06480</name>
</gene>
<feature type="region of interest" description="Disordered" evidence="1">
    <location>
        <begin position="1"/>
        <end position="109"/>
    </location>
</feature>
<sequence>MVPAGGLVSGAPIGERRRAGVGLGPEGRLETESGAGAGAGAGACAGAGAEAGRESGAAEGASGAFATRLEATGLEVTGSDVTGLEETGLEETGAPRPDRVRWTGGADAG</sequence>
<feature type="compositionally biased region" description="Low complexity" evidence="1">
    <location>
        <begin position="82"/>
        <end position="92"/>
    </location>
</feature>
<protein>
    <submittedName>
        <fullName evidence="2">Uncharacterized protein</fullName>
    </submittedName>
</protein>
<name>A0ABY3H6L3_9ACTN</name>
<dbReference type="Proteomes" id="UP000318052">
    <property type="component" value="Unassembled WGS sequence"/>
</dbReference>
<comment type="caution">
    <text evidence="2">The sequence shown here is derived from an EMBL/GenBank/DDBJ whole genome shotgun (WGS) entry which is preliminary data.</text>
</comment>
<organism evidence="2 3">
    <name type="scientific">Streptomyces albidoflavus</name>
    <dbReference type="NCBI Taxonomy" id="1886"/>
    <lineage>
        <taxon>Bacteria</taxon>
        <taxon>Bacillati</taxon>
        <taxon>Actinomycetota</taxon>
        <taxon>Actinomycetes</taxon>
        <taxon>Kitasatosporales</taxon>
        <taxon>Streptomycetaceae</taxon>
        <taxon>Streptomyces</taxon>
        <taxon>Streptomyces albidoflavus group</taxon>
    </lineage>
</organism>
<feature type="compositionally biased region" description="Gly residues" evidence="1">
    <location>
        <begin position="35"/>
        <end position="45"/>
    </location>
</feature>
<evidence type="ECO:0000313" key="3">
    <source>
        <dbReference type="Proteomes" id="UP000318052"/>
    </source>
</evidence>
<accession>A0ABY3H6L3</accession>
<evidence type="ECO:0000256" key="1">
    <source>
        <dbReference type="SAM" id="MobiDB-lite"/>
    </source>
</evidence>
<dbReference type="EMBL" id="VOGX01000018">
    <property type="protein sequence ID" value="TWV27727.1"/>
    <property type="molecule type" value="Genomic_DNA"/>
</dbReference>
<keyword evidence="3" id="KW-1185">Reference proteome</keyword>
<reference evidence="3" key="1">
    <citation type="journal article" date="2019" name="Microbiol. Resour. Announc.">
        <title>Draft Genomic Sequences of Streptomyces misionensis and Streptomyces albidoflavus, bacteria applied for phytopathogen biocontrol.</title>
        <authorList>
            <person name="Pylro V."/>
            <person name="Dias A."/>
            <person name="Andreote F."/>
            <person name="Varani A."/>
            <person name="Andreote C."/>
            <person name="Bernardo E."/>
            <person name="Martins T."/>
        </authorList>
    </citation>
    <scope>NUCLEOTIDE SEQUENCE [LARGE SCALE GENOMIC DNA]</scope>
    <source>
        <strain evidence="3">77</strain>
    </source>
</reference>